<feature type="region of interest" description="Disordered" evidence="3">
    <location>
        <begin position="1"/>
        <end position="22"/>
    </location>
</feature>
<evidence type="ECO:0000313" key="5">
    <source>
        <dbReference type="Proteomes" id="UP000288805"/>
    </source>
</evidence>
<evidence type="ECO:0000256" key="3">
    <source>
        <dbReference type="SAM" id="MobiDB-lite"/>
    </source>
</evidence>
<proteinExistence type="predicted"/>
<keyword evidence="1 2" id="KW-0175">Coiled coil</keyword>
<dbReference type="EMBL" id="QGNW01001702">
    <property type="protein sequence ID" value="RVW32898.1"/>
    <property type="molecule type" value="Genomic_DNA"/>
</dbReference>
<feature type="region of interest" description="Disordered" evidence="3">
    <location>
        <begin position="209"/>
        <end position="229"/>
    </location>
</feature>
<accession>A0A438DBT9</accession>
<reference evidence="4 5" key="1">
    <citation type="journal article" date="2018" name="PLoS Genet.">
        <title>Population sequencing reveals clonal diversity and ancestral inbreeding in the grapevine cultivar Chardonnay.</title>
        <authorList>
            <person name="Roach M.J."/>
            <person name="Johnson D.L."/>
            <person name="Bohlmann J."/>
            <person name="van Vuuren H.J."/>
            <person name="Jones S.J."/>
            <person name="Pretorius I.S."/>
            <person name="Schmidt S.A."/>
            <person name="Borneman A.R."/>
        </authorList>
    </citation>
    <scope>NUCLEOTIDE SEQUENCE [LARGE SCALE GENOMIC DNA]</scope>
    <source>
        <strain evidence="5">cv. Chardonnay</strain>
        <tissue evidence="4">Leaf</tissue>
    </source>
</reference>
<dbReference type="PANTHER" id="PTHR23160">
    <property type="entry name" value="SYNAPTONEMAL COMPLEX PROTEIN-RELATED"/>
    <property type="match status" value="1"/>
</dbReference>
<organism evidence="4 5">
    <name type="scientific">Vitis vinifera</name>
    <name type="common">Grape</name>
    <dbReference type="NCBI Taxonomy" id="29760"/>
    <lineage>
        <taxon>Eukaryota</taxon>
        <taxon>Viridiplantae</taxon>
        <taxon>Streptophyta</taxon>
        <taxon>Embryophyta</taxon>
        <taxon>Tracheophyta</taxon>
        <taxon>Spermatophyta</taxon>
        <taxon>Magnoliopsida</taxon>
        <taxon>eudicotyledons</taxon>
        <taxon>Gunneridae</taxon>
        <taxon>Pentapetalae</taxon>
        <taxon>rosids</taxon>
        <taxon>Vitales</taxon>
        <taxon>Vitaceae</taxon>
        <taxon>Viteae</taxon>
        <taxon>Vitis</taxon>
    </lineage>
</organism>
<dbReference type="Proteomes" id="UP000288805">
    <property type="component" value="Unassembled WGS sequence"/>
</dbReference>
<feature type="region of interest" description="Disordered" evidence="3">
    <location>
        <begin position="83"/>
        <end position="102"/>
    </location>
</feature>
<comment type="caution">
    <text evidence="4">The sequence shown here is derived from an EMBL/GenBank/DDBJ whole genome shotgun (WGS) entry which is preliminary data.</text>
</comment>
<feature type="compositionally biased region" description="Basic and acidic residues" evidence="3">
    <location>
        <begin position="83"/>
        <end position="96"/>
    </location>
</feature>
<gene>
    <name evidence="4" type="primary">GRIP_2</name>
    <name evidence="4" type="ORF">CK203_088080</name>
</gene>
<feature type="coiled-coil region" evidence="2">
    <location>
        <begin position="380"/>
        <end position="456"/>
    </location>
</feature>
<evidence type="ECO:0000256" key="1">
    <source>
        <dbReference type="ARBA" id="ARBA00023054"/>
    </source>
</evidence>
<evidence type="ECO:0000313" key="4">
    <source>
        <dbReference type="EMBL" id="RVW32898.1"/>
    </source>
</evidence>
<dbReference type="PANTHER" id="PTHR23160:SF1">
    <property type="entry name" value="PROTEIN GRIP"/>
    <property type="match status" value="1"/>
</dbReference>
<feature type="compositionally biased region" description="Polar residues" evidence="3">
    <location>
        <begin position="8"/>
        <end position="17"/>
    </location>
</feature>
<evidence type="ECO:0000256" key="2">
    <source>
        <dbReference type="SAM" id="Coils"/>
    </source>
</evidence>
<name>A0A438DBT9_VITVI</name>
<feature type="coiled-coil region" evidence="2">
    <location>
        <begin position="298"/>
        <end position="354"/>
    </location>
</feature>
<protein>
    <submittedName>
        <fullName evidence="4">Protein GRIP</fullName>
    </submittedName>
</protein>
<dbReference type="AlphaFoldDB" id="A0A438DBT9"/>
<sequence>MSMDEGNVSETPESQTADALKPEIQLVDTRLENDANHAKENGLFDGKPHVDATHDQLVLMVMELNLQNEYLKSQFEGLQAFHSESDGSHQQTRETVQEGAASVDVKELHEKIESLSSELFEEKQTRVAAEEALKHLRAAHSAADAKAQELSTKLAEAQQKMEQEIKERDEKYSELDSKFSRLHKRAKQRIQDVQKEKDDLEARLRDMNETAERASSQQSSLQQELERTRQQANEALRAIDAERQQLRRGEGGMCVCFSQLFIDLVHQWSSKRLRDKIDELHRSFEPKENAIETLQQSLMEKDQMLEDMKGLLQAAEEKRQASIAELSAKHQKTVESLEAQLADAVSERTKATETISSLQVLIAEKESKIAEMDAASSGEAARLRAAMETIKGELVHLKHEHVELFRLKLNHIAVILQKEKEKESWEAASQALKTKLEFAESNCIRAEIEAAKIRSQLELELSVQTQLLSTRDAELMASKEEGLRPIALLRMGNPLGGRGGWKILSDKLRNLGVSLAVWKVEESFASYRKMLVHSEGGERKENLIADAVSFGSTEQWNVVWIEIEKELFDKNEEDLKRILVRRLRGGWGEGGSFLIRPRTSLL</sequence>